<sequence length="375" mass="42407">MPIQILLIEDDSQIRENVEELLTLRGFQVKTASNGREGINQAIDNRPDLILCGIMIPEVDGYQVLKVVRKSQLIATVPFIFLGPQTDPANIRRGMNQGADDYLIKPFAHEDLLHAVESRLQREALRKVDLKNQLDKYRHTLATVTAHEYNTALAGVIGFSSLLINDYQQFSGEEVVSMVEMIKVSGLRLKRSLDNIQLMDVLQQVDSRHIDFAYFATGNAPITEKLVEDCVLSVSHRQDRDIRYQIQVENAQLRMSEVNLGTCLGELIDNAFKFSASNQIIKLTGKCEEADYHLTFTNKGQPFKEEYCDQIAPYKQFERKKYEQQGFGLGLSIVKKILELNQGRLTIETPSEGETTVSIWIPQVIDEGQTSAIDS</sequence>
<evidence type="ECO:0000259" key="4">
    <source>
        <dbReference type="PROSITE" id="PS50109"/>
    </source>
</evidence>
<dbReference type="InterPro" id="IPR003594">
    <property type="entry name" value="HATPase_dom"/>
</dbReference>
<comment type="caution">
    <text evidence="6">The sequence shown here is derived from an EMBL/GenBank/DDBJ whole genome shotgun (WGS) entry which is preliminary data.</text>
</comment>
<dbReference type="Gene3D" id="3.30.565.10">
    <property type="entry name" value="Histidine kinase-like ATPase, C-terminal domain"/>
    <property type="match status" value="1"/>
</dbReference>
<dbReference type="GO" id="GO:0000155">
    <property type="term" value="F:phosphorelay sensor kinase activity"/>
    <property type="evidence" value="ECO:0007669"/>
    <property type="project" value="InterPro"/>
</dbReference>
<dbReference type="RefSeq" id="WP_157587816.1">
    <property type="nucleotide sequence ID" value="NZ_WPIN01000009.1"/>
</dbReference>
<dbReference type="InterPro" id="IPR036097">
    <property type="entry name" value="HisK_dim/P_sf"/>
</dbReference>
<evidence type="ECO:0000256" key="3">
    <source>
        <dbReference type="SAM" id="Coils"/>
    </source>
</evidence>
<dbReference type="InterPro" id="IPR011006">
    <property type="entry name" value="CheY-like_superfamily"/>
</dbReference>
<dbReference type="InterPro" id="IPR036890">
    <property type="entry name" value="HATPase_C_sf"/>
</dbReference>
<dbReference type="Pfam" id="PF00072">
    <property type="entry name" value="Response_reg"/>
    <property type="match status" value="1"/>
</dbReference>
<feature type="coiled-coil region" evidence="3">
    <location>
        <begin position="113"/>
        <end position="140"/>
    </location>
</feature>
<dbReference type="SUPFAM" id="SSF52172">
    <property type="entry name" value="CheY-like"/>
    <property type="match status" value="1"/>
</dbReference>
<evidence type="ECO:0000313" key="6">
    <source>
        <dbReference type="EMBL" id="MVM33104.1"/>
    </source>
</evidence>
<dbReference type="AlphaFoldDB" id="A0A7K1SHB5"/>
<dbReference type="PANTHER" id="PTHR43547:SF2">
    <property type="entry name" value="HYBRID SIGNAL TRANSDUCTION HISTIDINE KINASE C"/>
    <property type="match status" value="1"/>
</dbReference>
<evidence type="ECO:0000313" key="7">
    <source>
        <dbReference type="Proteomes" id="UP000436006"/>
    </source>
</evidence>
<feature type="domain" description="Histidine kinase" evidence="4">
    <location>
        <begin position="144"/>
        <end position="365"/>
    </location>
</feature>
<evidence type="ECO:0000259" key="5">
    <source>
        <dbReference type="PROSITE" id="PS50110"/>
    </source>
</evidence>
<dbReference type="Gene3D" id="3.40.50.2300">
    <property type="match status" value="1"/>
</dbReference>
<dbReference type="SUPFAM" id="SSF47384">
    <property type="entry name" value="Homodimeric domain of signal transducing histidine kinase"/>
    <property type="match status" value="1"/>
</dbReference>
<dbReference type="CDD" id="cd17574">
    <property type="entry name" value="REC_OmpR"/>
    <property type="match status" value="1"/>
</dbReference>
<proteinExistence type="predicted"/>
<protein>
    <submittedName>
        <fullName evidence="6">Response regulator</fullName>
    </submittedName>
</protein>
<gene>
    <name evidence="6" type="ORF">GO755_23890</name>
</gene>
<dbReference type="Gene3D" id="1.10.287.130">
    <property type="match status" value="1"/>
</dbReference>
<dbReference type="InterPro" id="IPR005467">
    <property type="entry name" value="His_kinase_dom"/>
</dbReference>
<dbReference type="PROSITE" id="PS50110">
    <property type="entry name" value="RESPONSE_REGULATORY"/>
    <property type="match status" value="1"/>
</dbReference>
<dbReference type="SMART" id="SM00387">
    <property type="entry name" value="HATPase_c"/>
    <property type="match status" value="1"/>
</dbReference>
<dbReference type="SMART" id="SM00448">
    <property type="entry name" value="REC"/>
    <property type="match status" value="1"/>
</dbReference>
<dbReference type="PANTHER" id="PTHR43547">
    <property type="entry name" value="TWO-COMPONENT HISTIDINE KINASE"/>
    <property type="match status" value="1"/>
</dbReference>
<evidence type="ECO:0000256" key="1">
    <source>
        <dbReference type="ARBA" id="ARBA00022553"/>
    </source>
</evidence>
<dbReference type="InterPro" id="IPR001789">
    <property type="entry name" value="Sig_transdc_resp-reg_receiver"/>
</dbReference>
<evidence type="ECO:0000256" key="2">
    <source>
        <dbReference type="PROSITE-ProRule" id="PRU00169"/>
    </source>
</evidence>
<feature type="domain" description="Response regulatory" evidence="5">
    <location>
        <begin position="4"/>
        <end position="120"/>
    </location>
</feature>
<keyword evidence="3" id="KW-0175">Coiled coil</keyword>
<keyword evidence="7" id="KW-1185">Reference proteome</keyword>
<accession>A0A7K1SHB5</accession>
<dbReference type="PROSITE" id="PS50109">
    <property type="entry name" value="HIS_KIN"/>
    <property type="match status" value="1"/>
</dbReference>
<dbReference type="EMBL" id="WPIN01000009">
    <property type="protein sequence ID" value="MVM33104.1"/>
    <property type="molecule type" value="Genomic_DNA"/>
</dbReference>
<comment type="caution">
    <text evidence="2">Lacks conserved residue(s) required for the propagation of feature annotation.</text>
</comment>
<dbReference type="Pfam" id="PF02518">
    <property type="entry name" value="HATPase_c"/>
    <property type="match status" value="1"/>
</dbReference>
<name>A0A7K1SHB5_9BACT</name>
<keyword evidence="1" id="KW-0597">Phosphoprotein</keyword>
<organism evidence="6 7">
    <name type="scientific">Spirosoma arboris</name>
    <dbReference type="NCBI Taxonomy" id="2682092"/>
    <lineage>
        <taxon>Bacteria</taxon>
        <taxon>Pseudomonadati</taxon>
        <taxon>Bacteroidota</taxon>
        <taxon>Cytophagia</taxon>
        <taxon>Cytophagales</taxon>
        <taxon>Cytophagaceae</taxon>
        <taxon>Spirosoma</taxon>
    </lineage>
</organism>
<dbReference type="Proteomes" id="UP000436006">
    <property type="component" value="Unassembled WGS sequence"/>
</dbReference>
<dbReference type="SUPFAM" id="SSF55874">
    <property type="entry name" value="ATPase domain of HSP90 chaperone/DNA topoisomerase II/histidine kinase"/>
    <property type="match status" value="1"/>
</dbReference>
<reference evidence="6 7" key="1">
    <citation type="submission" date="2019-12" db="EMBL/GenBank/DDBJ databases">
        <title>Spirosoma sp. HMF4905 genome sequencing and assembly.</title>
        <authorList>
            <person name="Kang H."/>
            <person name="Cha I."/>
            <person name="Kim H."/>
            <person name="Joh K."/>
        </authorList>
    </citation>
    <scope>NUCLEOTIDE SEQUENCE [LARGE SCALE GENOMIC DNA]</scope>
    <source>
        <strain evidence="6 7">HMF4905</strain>
    </source>
</reference>